<dbReference type="GO" id="GO:0005634">
    <property type="term" value="C:nucleus"/>
    <property type="evidence" value="ECO:0007669"/>
    <property type="project" value="UniProtKB-SubCell"/>
</dbReference>
<dbReference type="OrthoDB" id="3364766at2759"/>
<comment type="similarity">
    <text evidence="3">Belongs to the CHZ1 family.</text>
</comment>
<comment type="caution">
    <text evidence="8">The sequence shown here is derived from an EMBL/GenBank/DDBJ whole genome shotgun (WGS) entry which is preliminary data.</text>
</comment>
<feature type="compositionally biased region" description="Acidic residues" evidence="6">
    <location>
        <begin position="107"/>
        <end position="126"/>
    </location>
</feature>
<keyword evidence="4" id="KW-0143">Chaperone</keyword>
<dbReference type="AlphaFoldDB" id="A0A8K0V034"/>
<name>A0A8K0V034_9AGAR</name>
<dbReference type="InterPro" id="IPR019098">
    <property type="entry name" value="Histone_chaperone_domain_CHZ"/>
</dbReference>
<protein>
    <recommendedName>
        <fullName evidence="7">Histone chaperone domain-containing protein</fullName>
    </recommendedName>
</protein>
<comment type="subcellular location">
    <subcellularLocation>
        <location evidence="2">Nucleus</location>
    </subcellularLocation>
</comment>
<accession>A0A8K0V034</accession>
<dbReference type="Proteomes" id="UP000813824">
    <property type="component" value="Unassembled WGS sequence"/>
</dbReference>
<feature type="region of interest" description="Disordered" evidence="6">
    <location>
        <begin position="1"/>
        <end position="126"/>
    </location>
</feature>
<evidence type="ECO:0000256" key="4">
    <source>
        <dbReference type="ARBA" id="ARBA00023186"/>
    </source>
</evidence>
<evidence type="ECO:0000256" key="5">
    <source>
        <dbReference type="ARBA" id="ARBA00023242"/>
    </source>
</evidence>
<organism evidence="8 9">
    <name type="scientific">Cristinia sonorae</name>
    <dbReference type="NCBI Taxonomy" id="1940300"/>
    <lineage>
        <taxon>Eukaryota</taxon>
        <taxon>Fungi</taxon>
        <taxon>Dikarya</taxon>
        <taxon>Basidiomycota</taxon>
        <taxon>Agaricomycotina</taxon>
        <taxon>Agaricomycetes</taxon>
        <taxon>Agaricomycetidae</taxon>
        <taxon>Agaricales</taxon>
        <taxon>Pleurotineae</taxon>
        <taxon>Stephanosporaceae</taxon>
        <taxon>Cristinia</taxon>
    </lineage>
</organism>
<feature type="compositionally biased region" description="Low complexity" evidence="6">
    <location>
        <begin position="1"/>
        <end position="16"/>
    </location>
</feature>
<proteinExistence type="inferred from homology"/>
<evidence type="ECO:0000256" key="2">
    <source>
        <dbReference type="ARBA" id="ARBA00004123"/>
    </source>
</evidence>
<evidence type="ECO:0000313" key="9">
    <source>
        <dbReference type="Proteomes" id="UP000813824"/>
    </source>
</evidence>
<feature type="domain" description="Histone chaperone" evidence="7">
    <location>
        <begin position="64"/>
        <end position="97"/>
    </location>
</feature>
<evidence type="ECO:0000256" key="6">
    <source>
        <dbReference type="SAM" id="MobiDB-lite"/>
    </source>
</evidence>
<evidence type="ECO:0000313" key="8">
    <source>
        <dbReference type="EMBL" id="KAH8107872.1"/>
    </source>
</evidence>
<dbReference type="EMBL" id="JAEVFJ010000001">
    <property type="protein sequence ID" value="KAH8107872.1"/>
    <property type="molecule type" value="Genomic_DNA"/>
</dbReference>
<evidence type="ECO:0000256" key="1">
    <source>
        <dbReference type="ARBA" id="ARBA00002212"/>
    </source>
</evidence>
<gene>
    <name evidence="8" type="ORF">BXZ70DRAFT_913047</name>
</gene>
<reference evidence="8" key="1">
    <citation type="journal article" date="2021" name="New Phytol.">
        <title>Evolutionary innovations through gain and loss of genes in the ectomycorrhizal Boletales.</title>
        <authorList>
            <person name="Wu G."/>
            <person name="Miyauchi S."/>
            <person name="Morin E."/>
            <person name="Kuo A."/>
            <person name="Drula E."/>
            <person name="Varga T."/>
            <person name="Kohler A."/>
            <person name="Feng B."/>
            <person name="Cao Y."/>
            <person name="Lipzen A."/>
            <person name="Daum C."/>
            <person name="Hundley H."/>
            <person name="Pangilinan J."/>
            <person name="Johnson J."/>
            <person name="Barry K."/>
            <person name="LaButti K."/>
            <person name="Ng V."/>
            <person name="Ahrendt S."/>
            <person name="Min B."/>
            <person name="Choi I.G."/>
            <person name="Park H."/>
            <person name="Plett J.M."/>
            <person name="Magnuson J."/>
            <person name="Spatafora J.W."/>
            <person name="Nagy L.G."/>
            <person name="Henrissat B."/>
            <person name="Grigoriev I.V."/>
            <person name="Yang Z.L."/>
            <person name="Xu J."/>
            <person name="Martin F.M."/>
        </authorList>
    </citation>
    <scope>NUCLEOTIDE SEQUENCE</scope>
    <source>
        <strain evidence="8">KKN 215</strain>
    </source>
</reference>
<sequence length="126" mass="13706">MSELTDTAADKTTTAAPVEQPAKADAPSPSKGKGKAVQEVAMDDDEDDDDDDEAEDEDDDDEMEEDNLEEIDTSAILAPGARRSTRGVRIDYSSEEALKKAGLTPEQAEEEEHEDTFVAPDDEMKD</sequence>
<feature type="compositionally biased region" description="Acidic residues" evidence="6">
    <location>
        <begin position="41"/>
        <end position="72"/>
    </location>
</feature>
<evidence type="ECO:0000256" key="3">
    <source>
        <dbReference type="ARBA" id="ARBA00008057"/>
    </source>
</evidence>
<dbReference type="Pfam" id="PF09649">
    <property type="entry name" value="CHZ"/>
    <property type="match status" value="1"/>
</dbReference>
<comment type="function">
    <text evidence="1">Forms a chaperone-bound H2A.Z-H2B complex that acts as a source for SWR1 complex-dependent H2A to H2A.Z histone replacement in chromatin.</text>
</comment>
<keyword evidence="5" id="KW-0539">Nucleus</keyword>
<keyword evidence="9" id="KW-1185">Reference proteome</keyword>
<evidence type="ECO:0000259" key="7">
    <source>
        <dbReference type="Pfam" id="PF09649"/>
    </source>
</evidence>